<dbReference type="EMBL" id="JBHGCJ010000003">
    <property type="protein sequence ID" value="MFG6108804.1"/>
    <property type="molecule type" value="Genomic_DNA"/>
</dbReference>
<evidence type="ECO:0000313" key="1">
    <source>
        <dbReference type="EMBL" id="MFG6108804.1"/>
    </source>
</evidence>
<keyword evidence="2" id="KW-1185">Reference proteome</keyword>
<name>A0ABW7CVJ9_9GAMM</name>
<comment type="caution">
    <text evidence="1">The sequence shown here is derived from an EMBL/GenBank/DDBJ whole genome shotgun (WGS) entry which is preliminary data.</text>
</comment>
<reference evidence="1 2" key="1">
    <citation type="submission" date="2024-09" db="EMBL/GenBank/DDBJ databases">
        <authorList>
            <consortium name="All-Russian atlas of soil microorganisms"/>
            <consortium name="as a basis for the search for new antimicrobial producers and enzymes with unique properties"/>
            <person name="Sokolova E.A."/>
            <person name="Voronina E.N."/>
        </authorList>
    </citation>
    <scope>NUCLEOTIDE SEQUENCE [LARGE SCALE GENOMIC DNA]</scope>
    <source>
        <strain evidence="1 2">AF-22b-331.1</strain>
    </source>
</reference>
<protein>
    <submittedName>
        <fullName evidence="1">Uncharacterized protein</fullName>
    </submittedName>
</protein>
<dbReference type="RefSeq" id="WP_259202842.1">
    <property type="nucleotide sequence ID" value="NZ_JBHGCJ010000003.1"/>
</dbReference>
<evidence type="ECO:0000313" key="2">
    <source>
        <dbReference type="Proteomes" id="UP001605261"/>
    </source>
</evidence>
<accession>A0ABW7CVJ9</accession>
<proteinExistence type="predicted"/>
<organism evidence="1 2">
    <name type="scientific">Stenotrophomonas nematodicola</name>
    <dbReference type="NCBI Taxonomy" id="2656746"/>
    <lineage>
        <taxon>Bacteria</taxon>
        <taxon>Pseudomonadati</taxon>
        <taxon>Pseudomonadota</taxon>
        <taxon>Gammaproteobacteria</taxon>
        <taxon>Lysobacterales</taxon>
        <taxon>Lysobacteraceae</taxon>
        <taxon>Stenotrophomonas</taxon>
    </lineage>
</organism>
<gene>
    <name evidence="1" type="ORF">ACEU0G_002797</name>
</gene>
<sequence>MTVPSPPTNRRTQLADAMQAAGCVDPRDWVSSELDENIPQFARFLLLRDVHHLADAVQDTLAEAVYDRPDLQDTLTALQAAVAPAALEALLLAYGRALGNGFVMTLDDGAMAQGADTPGWQLMETDADGEPTGRLVQGLHEDYLDFDGAYQPLARAPCGTPGDA</sequence>
<dbReference type="Proteomes" id="UP001605261">
    <property type="component" value="Unassembled WGS sequence"/>
</dbReference>